<keyword evidence="2" id="KW-0677">Repeat</keyword>
<dbReference type="PANTHER" id="PTHR45752">
    <property type="entry name" value="LEUCINE-RICH REPEAT-CONTAINING"/>
    <property type="match status" value="1"/>
</dbReference>
<evidence type="ECO:0000313" key="4">
    <source>
        <dbReference type="Proteomes" id="UP001165082"/>
    </source>
</evidence>
<dbReference type="AlphaFoldDB" id="A0A9W6Z647"/>
<dbReference type="InterPro" id="IPR001611">
    <property type="entry name" value="Leu-rich_rpt"/>
</dbReference>
<dbReference type="InterPro" id="IPR025875">
    <property type="entry name" value="Leu-rich_rpt_4"/>
</dbReference>
<organism evidence="3 4">
    <name type="scientific">Triparma retinervis</name>
    <dbReference type="NCBI Taxonomy" id="2557542"/>
    <lineage>
        <taxon>Eukaryota</taxon>
        <taxon>Sar</taxon>
        <taxon>Stramenopiles</taxon>
        <taxon>Ochrophyta</taxon>
        <taxon>Bolidophyceae</taxon>
        <taxon>Parmales</taxon>
        <taxon>Triparmaceae</taxon>
        <taxon>Triparma</taxon>
    </lineage>
</organism>
<evidence type="ECO:0000256" key="1">
    <source>
        <dbReference type="ARBA" id="ARBA00022614"/>
    </source>
</evidence>
<dbReference type="InterPro" id="IPR032675">
    <property type="entry name" value="LRR_dom_sf"/>
</dbReference>
<comment type="caution">
    <text evidence="3">The sequence shown here is derived from an EMBL/GenBank/DDBJ whole genome shotgun (WGS) entry which is preliminary data.</text>
</comment>
<accession>A0A9W6Z647</accession>
<dbReference type="PANTHER" id="PTHR45752:SF187">
    <property type="entry name" value="LEUCINE-RICH REPEAT AND IQ DOMAIN-CONTAINING PROTEIN 4"/>
    <property type="match status" value="1"/>
</dbReference>
<dbReference type="InterPro" id="IPR050715">
    <property type="entry name" value="LRR-SigEffector_domain"/>
</dbReference>
<reference evidence="3" key="1">
    <citation type="submission" date="2022-07" db="EMBL/GenBank/DDBJ databases">
        <title>Genome analysis of Parmales, a sister group of diatoms, reveals the evolutionary specialization of diatoms from phago-mixotrophs to photoautotrophs.</title>
        <authorList>
            <person name="Ban H."/>
            <person name="Sato S."/>
            <person name="Yoshikawa S."/>
            <person name="Kazumasa Y."/>
            <person name="Nakamura Y."/>
            <person name="Ichinomiya M."/>
            <person name="Saitoh K."/>
            <person name="Sato N."/>
            <person name="Blanc-Mathieu R."/>
            <person name="Endo H."/>
            <person name="Kuwata A."/>
            <person name="Ogata H."/>
        </authorList>
    </citation>
    <scope>NUCLEOTIDE SEQUENCE</scope>
</reference>
<gene>
    <name evidence="3" type="ORF">TrRE_jg4173</name>
</gene>
<dbReference type="OrthoDB" id="203703at2759"/>
<dbReference type="InterPro" id="IPR003591">
    <property type="entry name" value="Leu-rich_rpt_typical-subtyp"/>
</dbReference>
<dbReference type="Gene3D" id="3.80.10.10">
    <property type="entry name" value="Ribonuclease Inhibitor"/>
    <property type="match status" value="2"/>
</dbReference>
<keyword evidence="1" id="KW-0433">Leucine-rich repeat</keyword>
<sequence length="395" mass="43878">MCPRFGDSYYRTEKADVIKNDVAFYKIKKAADKELDTLDLAGCSFNFLPDELGIVNVFTRTLVDLNLARNNLFGSDSAFSVLKNLTNLKRLSMANNFLNGKLSEDACALINLEELDLDGNQISELPEKCDQWSNLKVFSCGGNMLKTLPEGVGQWTKLEMLNLRENAFESLPPQSSAWVLMKRLFLGVNKLIALPETIGTMVELVELDVRKNEITSVPETLGECVKLEHLNLGHNKIPALPEELLTQLPLLRELYLYGNKLESLPLPPEAMENMEKLSLSKNNFKTLPEGLGAMTNLRELYVNGNSKFSSLPVSVGNLRSLRELALRGCPKLKSIPSSVTNCEGLKELDLRTGGKKDVCKVPQEIVDHLGIQKCRVKGAVVKKAKGKKGKKGKKK</sequence>
<proteinExistence type="predicted"/>
<dbReference type="EMBL" id="BRXZ01001887">
    <property type="protein sequence ID" value="GMH48837.1"/>
    <property type="molecule type" value="Genomic_DNA"/>
</dbReference>
<dbReference type="SUPFAM" id="SSF52058">
    <property type="entry name" value="L domain-like"/>
    <property type="match status" value="1"/>
</dbReference>
<evidence type="ECO:0000256" key="2">
    <source>
        <dbReference type="ARBA" id="ARBA00022737"/>
    </source>
</evidence>
<dbReference type="Pfam" id="PF12799">
    <property type="entry name" value="LRR_4"/>
    <property type="match status" value="2"/>
</dbReference>
<keyword evidence="4" id="KW-1185">Reference proteome</keyword>
<dbReference type="SMART" id="SM00369">
    <property type="entry name" value="LRR_TYP"/>
    <property type="match status" value="7"/>
</dbReference>
<name>A0A9W6Z647_9STRA</name>
<dbReference type="Proteomes" id="UP001165082">
    <property type="component" value="Unassembled WGS sequence"/>
</dbReference>
<evidence type="ECO:0000313" key="3">
    <source>
        <dbReference type="EMBL" id="GMH48837.1"/>
    </source>
</evidence>
<dbReference type="Pfam" id="PF13855">
    <property type="entry name" value="LRR_8"/>
    <property type="match status" value="1"/>
</dbReference>
<dbReference type="PROSITE" id="PS51450">
    <property type="entry name" value="LRR"/>
    <property type="match status" value="2"/>
</dbReference>
<dbReference type="SMART" id="SM00364">
    <property type="entry name" value="LRR_BAC"/>
    <property type="match status" value="5"/>
</dbReference>
<protein>
    <submittedName>
        <fullName evidence="3">Uncharacterized protein</fullName>
    </submittedName>
</protein>